<evidence type="ECO:0000313" key="1">
    <source>
        <dbReference type="EMBL" id="UZF88960.1"/>
    </source>
</evidence>
<name>A0A9E8CN97_9HYPH</name>
<protein>
    <submittedName>
        <fullName evidence="1">Histidine phosphatase family protein</fullName>
    </submittedName>
</protein>
<sequence>MKTLDIRRHAMRQKPGQHLSQDGLVLARQVGTALGPYSAVTTSHLARAIETAVAMGFAVDRTVEELGVYPETLPDMISWPAALDEIESRLSQHPELIGLAEAQAALWKRFLTEIPDGEGGLVVTHGGLLEIGTIALMSELRIPVDGDAFAYCEGIRIRANGTIIEAIEQIRLPETLRLVNN</sequence>
<dbReference type="AlphaFoldDB" id="A0A9E8CN97"/>
<dbReference type="EMBL" id="CP102774">
    <property type="protein sequence ID" value="UZF88960.1"/>
    <property type="molecule type" value="Genomic_DNA"/>
</dbReference>
<proteinExistence type="predicted"/>
<organism evidence="1">
    <name type="scientific">Bosea sp. NBC_00436</name>
    <dbReference type="NCBI Taxonomy" id="2969620"/>
    <lineage>
        <taxon>Bacteria</taxon>
        <taxon>Pseudomonadati</taxon>
        <taxon>Pseudomonadota</taxon>
        <taxon>Alphaproteobacteria</taxon>
        <taxon>Hyphomicrobiales</taxon>
        <taxon>Boseaceae</taxon>
        <taxon>Bosea</taxon>
    </lineage>
</organism>
<dbReference type="InterPro" id="IPR029033">
    <property type="entry name" value="His_PPase_superfam"/>
</dbReference>
<reference evidence="1" key="1">
    <citation type="submission" date="2022-08" db="EMBL/GenBank/DDBJ databases">
        <title>Complete Genome Sequences of 2 Bosea sp. soil isolates.</title>
        <authorList>
            <person name="Alvarez Arevalo M."/>
            <person name="Sterndorff E.B."/>
            <person name="Faurdal D."/>
            <person name="Joergensen T.S."/>
            <person name="Weber T."/>
        </authorList>
    </citation>
    <scope>NUCLEOTIDE SEQUENCE</scope>
    <source>
        <strain evidence="1">NBC_00436</strain>
    </source>
</reference>
<dbReference type="SUPFAM" id="SSF53254">
    <property type="entry name" value="Phosphoglycerate mutase-like"/>
    <property type="match status" value="1"/>
</dbReference>
<dbReference type="Gene3D" id="3.40.50.1240">
    <property type="entry name" value="Phosphoglycerate mutase-like"/>
    <property type="match status" value="1"/>
</dbReference>
<gene>
    <name evidence="1" type="ORF">NWE54_09330</name>
</gene>
<accession>A0A9E8CN97</accession>